<feature type="transmembrane region" description="Helical" evidence="9">
    <location>
        <begin position="353"/>
        <end position="370"/>
    </location>
</feature>
<dbReference type="SUPFAM" id="SSF103473">
    <property type="entry name" value="MFS general substrate transporter"/>
    <property type="match status" value="1"/>
</dbReference>
<dbReference type="PANTHER" id="PTHR42718:SF9">
    <property type="entry name" value="MAJOR FACILITATOR SUPERFAMILY MULTIDRUG TRANSPORTER MFSC"/>
    <property type="match status" value="1"/>
</dbReference>
<accession>A0A7W4XYR0</accession>
<dbReference type="CDD" id="cd17503">
    <property type="entry name" value="MFS_LmrB_MDR_like"/>
    <property type="match status" value="1"/>
</dbReference>
<feature type="transmembrane region" description="Helical" evidence="9">
    <location>
        <begin position="101"/>
        <end position="118"/>
    </location>
</feature>
<evidence type="ECO:0000256" key="6">
    <source>
        <dbReference type="ARBA" id="ARBA00022989"/>
    </source>
</evidence>
<evidence type="ECO:0000256" key="7">
    <source>
        <dbReference type="ARBA" id="ARBA00023136"/>
    </source>
</evidence>
<dbReference type="InterPro" id="IPR004638">
    <property type="entry name" value="EmrB-like"/>
</dbReference>
<dbReference type="InterPro" id="IPR036259">
    <property type="entry name" value="MFS_trans_sf"/>
</dbReference>
<comment type="caution">
    <text evidence="11">The sequence shown here is derived from an EMBL/GenBank/DDBJ whole genome shotgun (WGS) entry which is preliminary data.</text>
</comment>
<dbReference type="Gene3D" id="1.20.1250.20">
    <property type="entry name" value="MFS general substrate transporter like domains"/>
    <property type="match status" value="1"/>
</dbReference>
<dbReference type="PROSITE" id="PS50850">
    <property type="entry name" value="MFS"/>
    <property type="match status" value="1"/>
</dbReference>
<evidence type="ECO:0000313" key="11">
    <source>
        <dbReference type="EMBL" id="MBB2903406.1"/>
    </source>
</evidence>
<feature type="transmembrane region" description="Helical" evidence="9">
    <location>
        <begin position="491"/>
        <end position="509"/>
    </location>
</feature>
<dbReference type="RefSeq" id="WP_183393011.1">
    <property type="nucleotide sequence ID" value="NZ_JACHVY010000007.1"/>
</dbReference>
<dbReference type="Proteomes" id="UP000533269">
    <property type="component" value="Unassembled WGS sequence"/>
</dbReference>
<proteinExistence type="inferred from homology"/>
<evidence type="ECO:0000256" key="8">
    <source>
        <dbReference type="SAM" id="MobiDB-lite"/>
    </source>
</evidence>
<feature type="transmembrane region" description="Helical" evidence="9">
    <location>
        <begin position="125"/>
        <end position="143"/>
    </location>
</feature>
<feature type="transmembrane region" description="Helical" evidence="9">
    <location>
        <begin position="155"/>
        <end position="175"/>
    </location>
</feature>
<evidence type="ECO:0000256" key="5">
    <source>
        <dbReference type="ARBA" id="ARBA00022692"/>
    </source>
</evidence>
<feature type="transmembrane region" description="Helical" evidence="9">
    <location>
        <begin position="382"/>
        <end position="400"/>
    </location>
</feature>
<feature type="compositionally biased region" description="Low complexity" evidence="8">
    <location>
        <begin position="8"/>
        <end position="18"/>
    </location>
</feature>
<dbReference type="EMBL" id="JACHVY010000007">
    <property type="protein sequence ID" value="MBB2903406.1"/>
    <property type="molecule type" value="Genomic_DNA"/>
</dbReference>
<name>A0A7W4XYR0_KINRA</name>
<evidence type="ECO:0000256" key="4">
    <source>
        <dbReference type="ARBA" id="ARBA00022475"/>
    </source>
</evidence>
<feature type="region of interest" description="Disordered" evidence="8">
    <location>
        <begin position="1"/>
        <end position="41"/>
    </location>
</feature>
<feature type="transmembrane region" description="Helical" evidence="9">
    <location>
        <begin position="213"/>
        <end position="231"/>
    </location>
</feature>
<dbReference type="GO" id="GO:0022857">
    <property type="term" value="F:transmembrane transporter activity"/>
    <property type="evidence" value="ECO:0007669"/>
    <property type="project" value="InterPro"/>
</dbReference>
<gene>
    <name evidence="11" type="ORF">FHR75_004248</name>
</gene>
<dbReference type="InterPro" id="IPR011701">
    <property type="entry name" value="MFS"/>
</dbReference>
<evidence type="ECO:0000256" key="2">
    <source>
        <dbReference type="ARBA" id="ARBA00008537"/>
    </source>
</evidence>
<dbReference type="Gene3D" id="1.20.1720.10">
    <property type="entry name" value="Multidrug resistance protein D"/>
    <property type="match status" value="1"/>
</dbReference>
<keyword evidence="6 9" id="KW-1133">Transmembrane helix</keyword>
<dbReference type="Pfam" id="PF07690">
    <property type="entry name" value="MFS_1"/>
    <property type="match status" value="1"/>
</dbReference>
<organism evidence="11 12">
    <name type="scientific">Kineococcus radiotolerans</name>
    <dbReference type="NCBI Taxonomy" id="131568"/>
    <lineage>
        <taxon>Bacteria</taxon>
        <taxon>Bacillati</taxon>
        <taxon>Actinomycetota</taxon>
        <taxon>Actinomycetes</taxon>
        <taxon>Kineosporiales</taxon>
        <taxon>Kineosporiaceae</taxon>
        <taxon>Kineococcus</taxon>
    </lineage>
</organism>
<protein>
    <submittedName>
        <fullName evidence="11">DHA2 family lincomycin resistance protein-like MFS transporter</fullName>
    </submittedName>
</protein>
<reference evidence="11 12" key="2">
    <citation type="submission" date="2020-08" db="EMBL/GenBank/DDBJ databases">
        <authorList>
            <person name="Partida-Martinez L."/>
            <person name="Huntemann M."/>
            <person name="Clum A."/>
            <person name="Wang J."/>
            <person name="Palaniappan K."/>
            <person name="Ritter S."/>
            <person name="Chen I.-M."/>
            <person name="Stamatis D."/>
            <person name="Reddy T."/>
            <person name="O'Malley R."/>
            <person name="Daum C."/>
            <person name="Shapiro N."/>
            <person name="Ivanova N."/>
            <person name="Kyrpides N."/>
            <person name="Woyke T."/>
        </authorList>
    </citation>
    <scope>NUCLEOTIDE SEQUENCE [LARGE SCALE GENOMIC DNA]</scope>
    <source>
        <strain evidence="11 12">AS2.23</strain>
    </source>
</reference>
<keyword evidence="3" id="KW-0813">Transport</keyword>
<comment type="subcellular location">
    <subcellularLocation>
        <location evidence="1">Cell membrane</location>
        <topology evidence="1">Multi-pass membrane protein</topology>
    </subcellularLocation>
</comment>
<keyword evidence="7 9" id="KW-0472">Membrane</keyword>
<dbReference type="PANTHER" id="PTHR42718">
    <property type="entry name" value="MAJOR FACILITATOR SUPERFAMILY MULTIDRUG TRANSPORTER MFSC"/>
    <property type="match status" value="1"/>
</dbReference>
<dbReference type="PRINTS" id="PR01036">
    <property type="entry name" value="TCRTETB"/>
</dbReference>
<dbReference type="GO" id="GO:0005886">
    <property type="term" value="C:plasma membrane"/>
    <property type="evidence" value="ECO:0007669"/>
    <property type="project" value="UniProtKB-SubCell"/>
</dbReference>
<feature type="transmembrane region" description="Helical" evidence="9">
    <location>
        <begin position="316"/>
        <end position="341"/>
    </location>
</feature>
<feature type="transmembrane region" description="Helical" evidence="9">
    <location>
        <begin position="275"/>
        <end position="292"/>
    </location>
</feature>
<keyword evidence="5 9" id="KW-0812">Transmembrane</keyword>
<evidence type="ECO:0000256" key="3">
    <source>
        <dbReference type="ARBA" id="ARBA00022448"/>
    </source>
</evidence>
<keyword evidence="4" id="KW-1003">Cell membrane</keyword>
<evidence type="ECO:0000259" key="10">
    <source>
        <dbReference type="PROSITE" id="PS50850"/>
    </source>
</evidence>
<feature type="domain" description="Major facilitator superfamily (MFS) profile" evidence="10">
    <location>
        <begin position="59"/>
        <end position="514"/>
    </location>
</feature>
<feature type="transmembrane region" description="Helical" evidence="9">
    <location>
        <begin position="243"/>
        <end position="263"/>
    </location>
</feature>
<feature type="transmembrane region" description="Helical" evidence="9">
    <location>
        <begin position="406"/>
        <end position="424"/>
    </location>
</feature>
<evidence type="ECO:0000313" key="12">
    <source>
        <dbReference type="Proteomes" id="UP000533269"/>
    </source>
</evidence>
<dbReference type="InterPro" id="IPR020846">
    <property type="entry name" value="MFS_dom"/>
</dbReference>
<comment type="similarity">
    <text evidence="2">Belongs to the major facilitator superfamily. EmrB family.</text>
</comment>
<feature type="transmembrane region" description="Helical" evidence="9">
    <location>
        <begin position="187"/>
        <end position="207"/>
    </location>
</feature>
<dbReference type="NCBIfam" id="TIGR00711">
    <property type="entry name" value="efflux_EmrB"/>
    <property type="match status" value="1"/>
</dbReference>
<dbReference type="AlphaFoldDB" id="A0A7W4XYR0"/>
<feature type="transmembrane region" description="Helical" evidence="9">
    <location>
        <begin position="445"/>
        <end position="466"/>
    </location>
</feature>
<reference evidence="11 12" key="1">
    <citation type="submission" date="2020-08" db="EMBL/GenBank/DDBJ databases">
        <title>The Agave Microbiome: Exploring the role of microbial communities in plant adaptations to desert environments.</title>
        <authorList>
            <person name="Partida-Martinez L.P."/>
        </authorList>
    </citation>
    <scope>NUCLEOTIDE SEQUENCE [LARGE SCALE GENOMIC DNA]</scope>
    <source>
        <strain evidence="11 12">AS2.23</strain>
    </source>
</reference>
<evidence type="ECO:0000256" key="9">
    <source>
        <dbReference type="SAM" id="Phobius"/>
    </source>
</evidence>
<feature type="transmembrane region" description="Helical" evidence="9">
    <location>
        <begin position="56"/>
        <end position="81"/>
    </location>
</feature>
<sequence length="523" mass="53966">MNPHHDAASSQPPSSAAALIPQTGASQSPRAAADGTGGAEPVATVDSKAHELPAGAAGLIGLLLVSAFVVILNETVMGVALSRLMDDLGVSAATGQWLTTGYLLTMAIVIPATGFLMQRFTIRQLFISAMSLFTLGTAIAAIAPGFEVLLLGRVVQAGGTAIIMPLVMTTVMNLIPASRRGQVMGTMGIVISVAPAVGPTLSGVILASLSWRWIFIVMLPIAALALLLGLWKVRNLTQTRPAHLDAASLLLAAVGFGGLIYGLSLLGEGAGHAPLAPWIPLVVGVSGIAVFVERQNRLLRGRGPLMDVRVVKERSFAISLGVLIIGFMALFGGLIVLPLFLQNVLGFTTLKTGLLMLPGGLTMGLMSPIAGRLFDRVGPRPLVTPGAIALSGGLWILSTLHPGSSVALIVVAHCVLMMGLAFMITPLMTTGLGSLKPELYPHGSAILNTLQQVAGAAGTALFISILSTTTSSHIARGVDAATANAEGVQQAFMWGGVISIVAVLASLLVRRPATIPTQRVPLH</sequence>
<evidence type="ECO:0000256" key="1">
    <source>
        <dbReference type="ARBA" id="ARBA00004651"/>
    </source>
</evidence>